<keyword evidence="1" id="KW-0614">Plasmid</keyword>
<geneLocation type="plasmid" evidence="1">
    <name>Drgb1</name>
</geneLocation>
<dbReference type="EMBL" id="KP942676">
    <property type="protein sequence ID" value="AKG47551.1"/>
    <property type="molecule type" value="Genomic_DNA"/>
</dbReference>
<reference evidence="1" key="1">
    <citation type="journal article" date="2015" name="Environ. Microbiol.">
        <title>Plasmids from the gut microbiome of cabbage root fly larvae encode SaxA that catalyses the conversion of the plant toxin 2-phenylethyl isothiocyanate.</title>
        <authorList>
            <person name="Welte C.U."/>
            <person name="de Graaf R.M."/>
            <person name="van den Bosch T.J."/>
            <person name="Op den Camp H.J."/>
            <person name="van Dam N.M."/>
            <person name="Jetten M.S."/>
        </authorList>
    </citation>
    <scope>NUCLEOTIDE SEQUENCE</scope>
    <source>
        <plasmid evidence="1">Drgb1</plasmid>
    </source>
</reference>
<dbReference type="RefSeq" id="WP_181374706.1">
    <property type="nucleotide sequence ID" value="NZ_KP942676.1"/>
</dbReference>
<proteinExistence type="predicted"/>
<dbReference type="AlphaFoldDB" id="A0A0K0MNR6"/>
<evidence type="ECO:0000313" key="1">
    <source>
        <dbReference type="EMBL" id="AKG47551.1"/>
    </source>
</evidence>
<sequence length="148" mass="16607">MSDETVYEDTDSFDFGEELDRKCLVSIELIVTKFEKNLITRSEAFVGIKAVFDAVYGLISPDVSETLNTVLTEIQKSEKVDKFPMLFAHKGMLVYLKLDLFSCSMSYSLIKPDGSKADKNEIFDNEQDALKAALTKAVTFVKNGAKRL</sequence>
<protein>
    <submittedName>
        <fullName evidence="1">Uncharacterized protein</fullName>
    </submittedName>
</protein>
<accession>A0A0K0MNR6</accession>
<gene>
    <name evidence="1" type="ORF">pA_00111</name>
</gene>
<reference evidence="1" key="2">
    <citation type="submission" date="2015-03" db="EMBL/GenBank/DDBJ databases">
        <authorList>
            <person name="Welte C."/>
            <person name="de Graaf R."/>
            <person name="van den Bosch T.J.M."/>
            <person name="Op den Camp H."/>
            <person name="van Dam N."/>
            <person name="Jetten M."/>
        </authorList>
    </citation>
    <scope>NUCLEOTIDE SEQUENCE</scope>
    <source>
        <plasmid evidence="1">Drgb1</plasmid>
    </source>
</reference>
<name>A0A0K0MNR6_PECCA</name>
<organism evidence="1">
    <name type="scientific">Pectobacterium carotovorum</name>
    <name type="common">Erwinia carotovora</name>
    <dbReference type="NCBI Taxonomy" id="554"/>
    <lineage>
        <taxon>Bacteria</taxon>
        <taxon>Pseudomonadati</taxon>
        <taxon>Pseudomonadota</taxon>
        <taxon>Gammaproteobacteria</taxon>
        <taxon>Enterobacterales</taxon>
        <taxon>Pectobacteriaceae</taxon>
        <taxon>Pectobacterium</taxon>
    </lineage>
</organism>